<dbReference type="CDD" id="cd03259">
    <property type="entry name" value="ABC_Carb_Solutes_like"/>
    <property type="match status" value="1"/>
</dbReference>
<dbReference type="InterPro" id="IPR050093">
    <property type="entry name" value="ABC_SmlMolc_Importer"/>
</dbReference>
<keyword evidence="6" id="KW-0408">Iron</keyword>
<evidence type="ECO:0000256" key="8">
    <source>
        <dbReference type="ARBA" id="ARBA00023136"/>
    </source>
</evidence>
<sequence>MIELSVENLHLSYGDNPVLKGLSMTLKKGEVVSLLGPSGCGKTTLLRAVAGLEEAQSGKIMIGSNTVFDGESKIDLPAENRNLGLVFQSYALWPHLTVYDNVAYPLQLRNLNKEEIAQKVQLVLKELGLAHLSKRFPHALSGGQQQRVAIARSLVYNPPVLLLDEPLSNLDAKMREEARVFLRELIIDFGLSALMVTHDQAEAMAISDRILLLNNGTIAQEGTPEMMYGEPETLFTAEFMGSNNRLVGNVLEIQGEYVLIETKLLKIWGRASKSALASLSVGDLSTAVIRVERVKISDDSAAENVMTLPHVTTMYLGDKFETLFRDGDAKRDVSNITHPMDLPISIRMFTSQTVSSGVYHLHLPKEDVWIYPQ</sequence>
<proteinExistence type="predicted"/>
<dbReference type="GO" id="GO:0016020">
    <property type="term" value="C:membrane"/>
    <property type="evidence" value="ECO:0007669"/>
    <property type="project" value="InterPro"/>
</dbReference>
<dbReference type="InterPro" id="IPR003593">
    <property type="entry name" value="AAA+_ATPase"/>
</dbReference>
<accession>A0A1I0AHI6</accession>
<gene>
    <name evidence="10" type="ORF">SAMN02583745_00924</name>
</gene>
<keyword evidence="5 10" id="KW-0067">ATP-binding</keyword>
<keyword evidence="1" id="KW-0813">Transport</keyword>
<evidence type="ECO:0000256" key="6">
    <source>
        <dbReference type="ARBA" id="ARBA00023004"/>
    </source>
</evidence>
<keyword evidence="8" id="KW-0472">Membrane</keyword>
<dbReference type="InterPro" id="IPR003439">
    <property type="entry name" value="ABC_transporter-like_ATP-bd"/>
</dbReference>
<evidence type="ECO:0000313" key="11">
    <source>
        <dbReference type="Proteomes" id="UP000242642"/>
    </source>
</evidence>
<dbReference type="STRING" id="1123402.SAMN02583745_00924"/>
<dbReference type="PROSITE" id="PS00211">
    <property type="entry name" value="ABC_TRANSPORTER_1"/>
    <property type="match status" value="1"/>
</dbReference>
<dbReference type="InterPro" id="IPR017871">
    <property type="entry name" value="ABC_transporter-like_CS"/>
</dbReference>
<organism evidence="10 11">
    <name type="scientific">Thorsellia anophelis DSM 18579</name>
    <dbReference type="NCBI Taxonomy" id="1123402"/>
    <lineage>
        <taxon>Bacteria</taxon>
        <taxon>Pseudomonadati</taxon>
        <taxon>Pseudomonadota</taxon>
        <taxon>Gammaproteobacteria</taxon>
        <taxon>Enterobacterales</taxon>
        <taxon>Thorselliaceae</taxon>
        <taxon>Thorsellia</taxon>
    </lineage>
</organism>
<evidence type="ECO:0000256" key="5">
    <source>
        <dbReference type="ARBA" id="ARBA00022840"/>
    </source>
</evidence>
<dbReference type="InterPro" id="IPR027417">
    <property type="entry name" value="P-loop_NTPase"/>
</dbReference>
<dbReference type="GO" id="GO:0015408">
    <property type="term" value="F:ABC-type ferric iron transporter activity"/>
    <property type="evidence" value="ECO:0007669"/>
    <property type="project" value="InterPro"/>
</dbReference>
<dbReference type="SMART" id="SM00382">
    <property type="entry name" value="AAA"/>
    <property type="match status" value="1"/>
</dbReference>
<dbReference type="EMBL" id="FOHV01000005">
    <property type="protein sequence ID" value="SES92727.1"/>
    <property type="molecule type" value="Genomic_DNA"/>
</dbReference>
<dbReference type="PANTHER" id="PTHR42781">
    <property type="entry name" value="SPERMIDINE/PUTRESCINE IMPORT ATP-BINDING PROTEIN POTA"/>
    <property type="match status" value="1"/>
</dbReference>
<keyword evidence="7" id="KW-0406">Ion transport</keyword>
<dbReference type="SUPFAM" id="SSF52540">
    <property type="entry name" value="P-loop containing nucleoside triphosphate hydrolases"/>
    <property type="match status" value="1"/>
</dbReference>
<dbReference type="AlphaFoldDB" id="A0A1I0AHI6"/>
<evidence type="ECO:0000256" key="7">
    <source>
        <dbReference type="ARBA" id="ARBA00023065"/>
    </source>
</evidence>
<protein>
    <submittedName>
        <fullName evidence="10">Iron(III) transport system ATP-binding protein</fullName>
    </submittedName>
</protein>
<dbReference type="GO" id="GO:0005524">
    <property type="term" value="F:ATP binding"/>
    <property type="evidence" value="ECO:0007669"/>
    <property type="project" value="UniProtKB-KW"/>
</dbReference>
<reference evidence="11" key="1">
    <citation type="submission" date="2016-10" db="EMBL/GenBank/DDBJ databases">
        <authorList>
            <person name="Varghese N."/>
            <person name="Submissions S."/>
        </authorList>
    </citation>
    <scope>NUCLEOTIDE SEQUENCE [LARGE SCALE GENOMIC DNA]</scope>
    <source>
        <strain evidence="11">DSM 18579</strain>
    </source>
</reference>
<dbReference type="Pfam" id="PF00005">
    <property type="entry name" value="ABC_tran"/>
    <property type="match status" value="1"/>
</dbReference>
<dbReference type="Gene3D" id="3.40.50.300">
    <property type="entry name" value="P-loop containing nucleotide triphosphate hydrolases"/>
    <property type="match status" value="1"/>
</dbReference>
<keyword evidence="11" id="KW-1185">Reference proteome</keyword>
<evidence type="ECO:0000259" key="9">
    <source>
        <dbReference type="PROSITE" id="PS50893"/>
    </source>
</evidence>
<feature type="domain" description="ABC transporter" evidence="9">
    <location>
        <begin position="4"/>
        <end position="240"/>
    </location>
</feature>
<dbReference type="GO" id="GO:0016887">
    <property type="term" value="F:ATP hydrolysis activity"/>
    <property type="evidence" value="ECO:0007669"/>
    <property type="project" value="InterPro"/>
</dbReference>
<dbReference type="PANTHER" id="PTHR42781:SF4">
    <property type="entry name" value="SPERMIDINE_PUTRESCINE IMPORT ATP-BINDING PROTEIN POTA"/>
    <property type="match status" value="1"/>
</dbReference>
<dbReference type="Proteomes" id="UP000242642">
    <property type="component" value="Unassembled WGS sequence"/>
</dbReference>
<dbReference type="OrthoDB" id="9802264at2"/>
<dbReference type="PROSITE" id="PS50893">
    <property type="entry name" value="ABC_TRANSPORTER_2"/>
    <property type="match status" value="1"/>
</dbReference>
<name>A0A1I0AHI6_9GAMM</name>
<evidence type="ECO:0000256" key="2">
    <source>
        <dbReference type="ARBA" id="ARBA00022475"/>
    </source>
</evidence>
<evidence type="ECO:0000313" key="10">
    <source>
        <dbReference type="EMBL" id="SES92727.1"/>
    </source>
</evidence>
<dbReference type="GO" id="GO:0015697">
    <property type="term" value="P:quaternary ammonium group transport"/>
    <property type="evidence" value="ECO:0007669"/>
    <property type="project" value="UniProtKB-ARBA"/>
</dbReference>
<evidence type="ECO:0000256" key="4">
    <source>
        <dbReference type="ARBA" id="ARBA00022741"/>
    </source>
</evidence>
<dbReference type="InterPro" id="IPR015853">
    <property type="entry name" value="ABC_transpr_FbpC"/>
</dbReference>
<keyword evidence="4" id="KW-0547">Nucleotide-binding</keyword>
<keyword evidence="3" id="KW-0410">Iron transport</keyword>
<dbReference type="RefSeq" id="WP_093318173.1">
    <property type="nucleotide sequence ID" value="NZ_FOHV01000005.1"/>
</dbReference>
<evidence type="ECO:0000256" key="1">
    <source>
        <dbReference type="ARBA" id="ARBA00022448"/>
    </source>
</evidence>
<dbReference type="FunFam" id="3.40.50.300:FF:000425">
    <property type="entry name" value="Probable ABC transporter, ATP-binding subunit"/>
    <property type="match status" value="1"/>
</dbReference>
<evidence type="ECO:0000256" key="3">
    <source>
        <dbReference type="ARBA" id="ARBA00022496"/>
    </source>
</evidence>
<keyword evidence="2" id="KW-1003">Cell membrane</keyword>